<evidence type="ECO:0000313" key="6">
    <source>
        <dbReference type="EMBL" id="WMV31446.1"/>
    </source>
</evidence>
<dbReference type="GO" id="GO:0006011">
    <property type="term" value="P:UDP-alpha-D-glucose metabolic process"/>
    <property type="evidence" value="ECO:0007669"/>
    <property type="project" value="InterPro"/>
</dbReference>
<dbReference type="EMBL" id="CP133616">
    <property type="protein sequence ID" value="WMV31446.1"/>
    <property type="molecule type" value="Genomic_DNA"/>
</dbReference>
<dbReference type="EC" id="2.7.7.9" evidence="2"/>
<comment type="catalytic activity">
    <reaction evidence="5">
        <text>alpha-D-glucose 1-phosphate + UTP + H(+) = UDP-alpha-D-glucose + diphosphate</text>
        <dbReference type="Rhea" id="RHEA:19889"/>
        <dbReference type="ChEBI" id="CHEBI:15378"/>
        <dbReference type="ChEBI" id="CHEBI:33019"/>
        <dbReference type="ChEBI" id="CHEBI:46398"/>
        <dbReference type="ChEBI" id="CHEBI:58601"/>
        <dbReference type="ChEBI" id="CHEBI:58885"/>
        <dbReference type="EC" id="2.7.7.9"/>
    </reaction>
</comment>
<gene>
    <name evidence="6" type="ORF">MTR67_024831</name>
</gene>
<dbReference type="InterPro" id="IPR002618">
    <property type="entry name" value="UDPGP_fam"/>
</dbReference>
<dbReference type="Gene3D" id="3.90.550.10">
    <property type="entry name" value="Spore Coat Polysaccharide Biosynthesis Protein SpsA, Chain A"/>
    <property type="match status" value="1"/>
</dbReference>
<keyword evidence="3" id="KW-0808">Transferase</keyword>
<dbReference type="InterPro" id="IPR029044">
    <property type="entry name" value="Nucleotide-diphossugar_trans"/>
</dbReference>
<dbReference type="GO" id="GO:0003983">
    <property type="term" value="F:UTP:glucose-1-phosphate uridylyltransferase activity"/>
    <property type="evidence" value="ECO:0007669"/>
    <property type="project" value="UniProtKB-EC"/>
</dbReference>
<keyword evidence="4" id="KW-0548">Nucleotidyltransferase</keyword>
<dbReference type="SUPFAM" id="SSF53448">
    <property type="entry name" value="Nucleotide-diphospho-sugar transferases"/>
    <property type="match status" value="1"/>
</dbReference>
<keyword evidence="7" id="KW-1185">Reference proteome</keyword>
<evidence type="ECO:0000313" key="7">
    <source>
        <dbReference type="Proteomes" id="UP001234989"/>
    </source>
</evidence>
<protein>
    <recommendedName>
        <fullName evidence="2">UTP--glucose-1-phosphate uridylyltransferase</fullName>
        <ecNumber evidence="2">2.7.7.9</ecNumber>
    </recommendedName>
</protein>
<organism evidence="6 7">
    <name type="scientific">Solanum verrucosum</name>
    <dbReference type="NCBI Taxonomy" id="315347"/>
    <lineage>
        <taxon>Eukaryota</taxon>
        <taxon>Viridiplantae</taxon>
        <taxon>Streptophyta</taxon>
        <taxon>Embryophyta</taxon>
        <taxon>Tracheophyta</taxon>
        <taxon>Spermatophyta</taxon>
        <taxon>Magnoliopsida</taxon>
        <taxon>eudicotyledons</taxon>
        <taxon>Gunneridae</taxon>
        <taxon>Pentapetalae</taxon>
        <taxon>asterids</taxon>
        <taxon>lamiids</taxon>
        <taxon>Solanales</taxon>
        <taxon>Solanaceae</taxon>
        <taxon>Solanoideae</taxon>
        <taxon>Solaneae</taxon>
        <taxon>Solanum</taxon>
    </lineage>
</organism>
<proteinExistence type="inferred from homology"/>
<evidence type="ECO:0000256" key="4">
    <source>
        <dbReference type="ARBA" id="ARBA00022695"/>
    </source>
</evidence>
<name>A0AAF0TT17_SOLVR</name>
<dbReference type="PANTHER" id="PTHR43511">
    <property type="match status" value="1"/>
</dbReference>
<evidence type="ECO:0000256" key="5">
    <source>
        <dbReference type="ARBA" id="ARBA00048128"/>
    </source>
</evidence>
<reference evidence="6" key="1">
    <citation type="submission" date="2023-08" db="EMBL/GenBank/DDBJ databases">
        <title>A de novo genome assembly of Solanum verrucosum Schlechtendal, a Mexican diploid species geographically isolated from the other diploid A-genome species in potato relatives.</title>
        <authorList>
            <person name="Hosaka K."/>
        </authorList>
    </citation>
    <scope>NUCLEOTIDE SEQUENCE</scope>
    <source>
        <tissue evidence="6">Young leaves</tissue>
    </source>
</reference>
<sequence length="153" mass="16684">MSPVPALSPADAEKLANLKSAVSSLTQIRQFCKIYLLCMIASFLIYLRFSISGSMAHLVCDNEKSGFLNLVTRYLSGEAQHVEWSKIQTPTDDVVVPYDKLAPLSEDPAETKKLLDKLVVLKLNGGLGTTMGCTGPNTYCSKYLSVLLHVTGE</sequence>
<evidence type="ECO:0000256" key="3">
    <source>
        <dbReference type="ARBA" id="ARBA00022679"/>
    </source>
</evidence>
<accession>A0AAF0TT17</accession>
<dbReference type="Pfam" id="PF01704">
    <property type="entry name" value="UDPGP"/>
    <property type="match status" value="1"/>
</dbReference>
<evidence type="ECO:0000256" key="1">
    <source>
        <dbReference type="ARBA" id="ARBA00010401"/>
    </source>
</evidence>
<dbReference type="InterPro" id="IPR016267">
    <property type="entry name" value="UDPGP_trans"/>
</dbReference>
<dbReference type="AlphaFoldDB" id="A0AAF0TT17"/>
<dbReference type="Proteomes" id="UP001234989">
    <property type="component" value="Chromosome 5"/>
</dbReference>
<evidence type="ECO:0000256" key="2">
    <source>
        <dbReference type="ARBA" id="ARBA00012415"/>
    </source>
</evidence>
<comment type="similarity">
    <text evidence="1">Belongs to the UDPGP type 1 family.</text>
</comment>